<evidence type="ECO:0000313" key="1">
    <source>
        <dbReference type="EMBL" id="CRK94461.1"/>
    </source>
</evidence>
<name>A0A1J1I2F5_9DIPT</name>
<reference evidence="1 2" key="1">
    <citation type="submission" date="2015-04" db="EMBL/GenBank/DDBJ databases">
        <authorList>
            <person name="Syromyatnikov M.Y."/>
            <person name="Popov V.N."/>
        </authorList>
    </citation>
    <scope>NUCLEOTIDE SEQUENCE [LARGE SCALE GENOMIC DNA]</scope>
</reference>
<dbReference type="EMBL" id="CVRI01000039">
    <property type="protein sequence ID" value="CRK94461.1"/>
    <property type="molecule type" value="Genomic_DNA"/>
</dbReference>
<proteinExistence type="predicted"/>
<accession>A0A1J1I2F5</accession>
<evidence type="ECO:0000313" key="2">
    <source>
        <dbReference type="Proteomes" id="UP000183832"/>
    </source>
</evidence>
<dbReference type="AlphaFoldDB" id="A0A1J1I2F5"/>
<protein>
    <submittedName>
        <fullName evidence="1">CLUMA_CG007968, isoform A</fullName>
    </submittedName>
</protein>
<dbReference type="Proteomes" id="UP000183832">
    <property type="component" value="Unassembled WGS sequence"/>
</dbReference>
<organism evidence="1 2">
    <name type="scientific">Clunio marinus</name>
    <dbReference type="NCBI Taxonomy" id="568069"/>
    <lineage>
        <taxon>Eukaryota</taxon>
        <taxon>Metazoa</taxon>
        <taxon>Ecdysozoa</taxon>
        <taxon>Arthropoda</taxon>
        <taxon>Hexapoda</taxon>
        <taxon>Insecta</taxon>
        <taxon>Pterygota</taxon>
        <taxon>Neoptera</taxon>
        <taxon>Endopterygota</taxon>
        <taxon>Diptera</taxon>
        <taxon>Nematocera</taxon>
        <taxon>Chironomoidea</taxon>
        <taxon>Chironomidae</taxon>
        <taxon>Clunio</taxon>
    </lineage>
</organism>
<keyword evidence="2" id="KW-1185">Reference proteome</keyword>
<sequence length="83" mass="10195">MENSSMTEKNRKKIALINIIKKYDVLYKRENFKFHLHISIYAEMAEKMIIFKLLFLRSQSEPMQKNRNREFATLLSFRRHRET</sequence>
<gene>
    <name evidence="1" type="ORF">CLUMA_CG007968</name>
</gene>